<dbReference type="Gene3D" id="6.10.140.2220">
    <property type="match status" value="1"/>
</dbReference>
<keyword evidence="1" id="KW-0479">Metal-binding</keyword>
<evidence type="ECO:0000256" key="5">
    <source>
        <dbReference type="SAM" id="MobiDB-lite"/>
    </source>
</evidence>
<keyword evidence="2 4" id="KW-0863">Zinc-finger</keyword>
<dbReference type="GO" id="GO:0008270">
    <property type="term" value="F:zinc ion binding"/>
    <property type="evidence" value="ECO:0007669"/>
    <property type="project" value="UniProtKB-KW"/>
</dbReference>
<dbReference type="PANTHER" id="PTHR22948:SF29">
    <property type="entry name" value="FI02030P-RELATED"/>
    <property type="match status" value="1"/>
</dbReference>
<feature type="domain" description="Tudor" evidence="6">
    <location>
        <begin position="786"/>
        <end position="844"/>
    </location>
</feature>
<dbReference type="SUPFAM" id="SSF144232">
    <property type="entry name" value="HIT/MYND zinc finger-like"/>
    <property type="match status" value="1"/>
</dbReference>
<dbReference type="SUPFAM" id="SSF63748">
    <property type="entry name" value="Tudor/PWWP/MBT"/>
    <property type="match status" value="2"/>
</dbReference>
<evidence type="ECO:0000256" key="4">
    <source>
        <dbReference type="PROSITE-ProRule" id="PRU00134"/>
    </source>
</evidence>
<evidence type="ECO:0000313" key="8">
    <source>
        <dbReference type="Proteomes" id="UP001652628"/>
    </source>
</evidence>
<dbReference type="GO" id="GO:0007283">
    <property type="term" value="P:spermatogenesis"/>
    <property type="evidence" value="ECO:0007669"/>
    <property type="project" value="TreeGrafter"/>
</dbReference>
<dbReference type="InterPro" id="IPR002893">
    <property type="entry name" value="Znf_MYND"/>
</dbReference>
<dbReference type="Pfam" id="PF01753">
    <property type="entry name" value="zf-MYND"/>
    <property type="match status" value="1"/>
</dbReference>
<evidence type="ECO:0000256" key="2">
    <source>
        <dbReference type="ARBA" id="ARBA00022771"/>
    </source>
</evidence>
<sequence length="903" mass="100681">MEEMSCVVCGNPSSLMCQRCGEPYCKEGCQRLDWQRHKHVCIIMPPLVAYRPLQQPPNPIKSLETAVSNVSLAKAPTKTPVPTPKPTPSPMPIVDLPTPVIPTEPELSENWRDHLLPKGEEFFECRVTFMESDGPIWVVHVANVESMERLTDNMQRCMQNQKLIRMQNVKEDTLVAINVDNKVHRGQVLTVSDEKEEADVRLIDYGLVVGTHFRDIYSVVPKMAEFKAFAFRVKLPTNTGVQVNKNLTLRLLGTKTHTGVYHVHMKPKMTIPLNLPMEMLQLNPEVKVIRVFEKSATNNEPQVALLQINVMDHVNTDLNASLAGKPGQPFTGPFPEEKCTFFVAARTKDGYRRAFLLDHIVKPTPTFLVYEMDEGRVSVTTELSRIPSELLGLPIRVFAAQLKDSVPKELETDGSDLTVKFKLDNPPPKEKLRAANAALLAKGEQLCMARLSTFLGQISDLGHKFWREPIDKNDTVFITHVVSYKELYISSSNTKQYASIFKRLESKCTPIQESSEISVGCIVLVASKTLGHFRGEVLSTDDGIYNVKNVDTGATKNVELTSMRKSCRFLENLPVCLMRVQLKTVSNIPDAAVPANNAAIQMLHKLCAQEEMLKLEMVDEGTSTVDLLSSSGDQPSLVTRMLPLMFTPVQENAAPPKALLTPATSPVAMPEKRKKPAPVLLEAARDLPPLPLSPPESPLPVRREESTNGGSQKSFERFFFNAMPKNLVPVGNKVSIIVLNAGDLTQTGYITACFFKHGKEAEDFQNLLNLVTKQGACDHNVVPGYVPNVGEICLALFSEDKNWYRGVCQEVKENKAKIFYCDFGNFEYVDVKNLKPISEDLLKGIYATKCYIDGFDKSKNFAALQHFLVHQSGVQCEVKDGPEPDTRLITIPNLQTILKTPTA</sequence>
<gene>
    <name evidence="9" type="primary">Kots</name>
</gene>
<evidence type="ECO:0000259" key="6">
    <source>
        <dbReference type="PROSITE" id="PS50304"/>
    </source>
</evidence>
<dbReference type="GO" id="GO:0034587">
    <property type="term" value="P:piRNA processing"/>
    <property type="evidence" value="ECO:0007669"/>
    <property type="project" value="TreeGrafter"/>
</dbReference>
<dbReference type="GO" id="GO:0043186">
    <property type="term" value="C:P granule"/>
    <property type="evidence" value="ECO:0007669"/>
    <property type="project" value="TreeGrafter"/>
</dbReference>
<dbReference type="Gene3D" id="2.30.30.140">
    <property type="match status" value="2"/>
</dbReference>
<feature type="compositionally biased region" description="Pro residues" evidence="5">
    <location>
        <begin position="688"/>
        <end position="698"/>
    </location>
</feature>
<dbReference type="AlphaFoldDB" id="A0AB40A6X0"/>
<dbReference type="PROSITE" id="PS50865">
    <property type="entry name" value="ZF_MYND_2"/>
    <property type="match status" value="1"/>
</dbReference>
<dbReference type="Proteomes" id="UP001652628">
    <property type="component" value="Chromosome 3"/>
</dbReference>
<dbReference type="Gene3D" id="2.40.50.90">
    <property type="match status" value="1"/>
</dbReference>
<dbReference type="InterPro" id="IPR002999">
    <property type="entry name" value="Tudor"/>
</dbReference>
<accession>A0AB40A6X0</accession>
<dbReference type="RefSeq" id="XP_036672682.3">
    <property type="nucleotide sequence ID" value="XM_036816787.3"/>
</dbReference>
<dbReference type="Pfam" id="PF00567">
    <property type="entry name" value="TUDOR"/>
    <property type="match status" value="3"/>
</dbReference>
<reference evidence="9" key="1">
    <citation type="submission" date="2025-08" db="UniProtKB">
        <authorList>
            <consortium name="RefSeq"/>
        </authorList>
    </citation>
    <scope>IDENTIFICATION</scope>
</reference>
<dbReference type="GO" id="GO:0030719">
    <property type="term" value="P:P granule organization"/>
    <property type="evidence" value="ECO:0007669"/>
    <property type="project" value="TreeGrafter"/>
</dbReference>
<evidence type="ECO:0000256" key="1">
    <source>
        <dbReference type="ARBA" id="ARBA00022723"/>
    </source>
</evidence>
<dbReference type="InterPro" id="IPR050621">
    <property type="entry name" value="Tudor_domain_containing"/>
</dbReference>
<feature type="region of interest" description="Disordered" evidence="5">
    <location>
        <begin position="685"/>
        <end position="710"/>
    </location>
</feature>
<name>A0AB40A6X0_DROSZ</name>
<keyword evidence="8" id="KW-1185">Reference proteome</keyword>
<evidence type="ECO:0000259" key="7">
    <source>
        <dbReference type="PROSITE" id="PS50865"/>
    </source>
</evidence>
<organism evidence="8 9">
    <name type="scientific">Drosophila suzukii</name>
    <name type="common">Spotted-wing drosophila fruit fly</name>
    <dbReference type="NCBI Taxonomy" id="28584"/>
    <lineage>
        <taxon>Eukaryota</taxon>
        <taxon>Metazoa</taxon>
        <taxon>Ecdysozoa</taxon>
        <taxon>Arthropoda</taxon>
        <taxon>Hexapoda</taxon>
        <taxon>Insecta</taxon>
        <taxon>Pterygota</taxon>
        <taxon>Neoptera</taxon>
        <taxon>Endopterygota</taxon>
        <taxon>Diptera</taxon>
        <taxon>Brachycera</taxon>
        <taxon>Muscomorpha</taxon>
        <taxon>Ephydroidea</taxon>
        <taxon>Drosophilidae</taxon>
        <taxon>Drosophila</taxon>
        <taxon>Sophophora</taxon>
    </lineage>
</organism>
<feature type="domain" description="MYND-type" evidence="7">
    <location>
        <begin position="6"/>
        <end position="41"/>
    </location>
</feature>
<evidence type="ECO:0000256" key="3">
    <source>
        <dbReference type="ARBA" id="ARBA00022833"/>
    </source>
</evidence>
<evidence type="ECO:0000313" key="9">
    <source>
        <dbReference type="RefSeq" id="XP_036672682.3"/>
    </source>
</evidence>
<keyword evidence="3" id="KW-0862">Zinc</keyword>
<dbReference type="PROSITE" id="PS50304">
    <property type="entry name" value="TUDOR"/>
    <property type="match status" value="1"/>
</dbReference>
<dbReference type="SMART" id="SM00333">
    <property type="entry name" value="TUDOR"/>
    <property type="match status" value="3"/>
</dbReference>
<proteinExistence type="predicted"/>
<dbReference type="InterPro" id="IPR035437">
    <property type="entry name" value="SNase_OB-fold_sf"/>
</dbReference>
<dbReference type="PANTHER" id="PTHR22948">
    <property type="entry name" value="TUDOR DOMAIN CONTAINING PROTEIN"/>
    <property type="match status" value="1"/>
</dbReference>
<protein>
    <submittedName>
        <fullName evidence="9">Uncharacterized protein Kots</fullName>
    </submittedName>
</protein>
<dbReference type="GeneID" id="118876792"/>